<dbReference type="PROSITE" id="PS50908">
    <property type="entry name" value="RWD"/>
    <property type="match status" value="1"/>
</dbReference>
<dbReference type="GO" id="GO:0016567">
    <property type="term" value="P:protein ubiquitination"/>
    <property type="evidence" value="ECO:0007669"/>
    <property type="project" value="InterPro"/>
</dbReference>
<keyword evidence="6" id="KW-0808">Transferase</keyword>
<dbReference type="GO" id="GO:0008270">
    <property type="term" value="F:zinc ion binding"/>
    <property type="evidence" value="ECO:0007669"/>
    <property type="project" value="UniProtKB-KW"/>
</dbReference>
<evidence type="ECO:0000256" key="8">
    <source>
        <dbReference type="ARBA" id="ARBA00022737"/>
    </source>
</evidence>
<dbReference type="InterPro" id="IPR016135">
    <property type="entry name" value="UBQ-conjugating_enzyme/RWD"/>
</dbReference>
<dbReference type="Pfam" id="PF22191">
    <property type="entry name" value="IBR_1"/>
    <property type="match status" value="1"/>
</dbReference>
<dbReference type="InterPro" id="IPR044066">
    <property type="entry name" value="TRIAD_supradom"/>
</dbReference>
<dbReference type="CDD" id="cd20341">
    <property type="entry name" value="BRcat_RBR_RNF14"/>
    <property type="match status" value="1"/>
</dbReference>
<feature type="domain" description="RING-type" evidence="14">
    <location>
        <begin position="317"/>
        <end position="363"/>
    </location>
</feature>
<keyword evidence="8" id="KW-0677">Repeat</keyword>
<keyword evidence="7" id="KW-0479">Metal-binding</keyword>
<dbReference type="Gene3D" id="1.20.120.1750">
    <property type="match status" value="1"/>
</dbReference>
<dbReference type="SMART" id="SM00184">
    <property type="entry name" value="RING"/>
    <property type="match status" value="3"/>
</dbReference>
<evidence type="ECO:0000256" key="13">
    <source>
        <dbReference type="SAM" id="Coils"/>
    </source>
</evidence>
<evidence type="ECO:0000256" key="4">
    <source>
        <dbReference type="ARBA" id="ARBA00005884"/>
    </source>
</evidence>
<protein>
    <recommendedName>
        <fullName evidence="5">RBR-type E3 ubiquitin transferase</fullName>
        <ecNumber evidence="5">2.3.2.31</ecNumber>
    </recommendedName>
</protein>
<evidence type="ECO:0000259" key="14">
    <source>
        <dbReference type="PROSITE" id="PS50089"/>
    </source>
</evidence>
<evidence type="ECO:0000256" key="1">
    <source>
        <dbReference type="ARBA" id="ARBA00001798"/>
    </source>
</evidence>
<dbReference type="CDD" id="cd23820">
    <property type="entry name" value="RWD_RNF14"/>
    <property type="match status" value="1"/>
</dbReference>
<dbReference type="InterPro" id="IPR006575">
    <property type="entry name" value="RWD_dom"/>
</dbReference>
<dbReference type="SUPFAM" id="SSF54495">
    <property type="entry name" value="UBC-like"/>
    <property type="match status" value="1"/>
</dbReference>
<evidence type="ECO:0000256" key="2">
    <source>
        <dbReference type="ARBA" id="ARBA00001947"/>
    </source>
</evidence>
<feature type="domain" description="RWD" evidence="15">
    <location>
        <begin position="136"/>
        <end position="265"/>
    </location>
</feature>
<dbReference type="InterPro" id="IPR017907">
    <property type="entry name" value="Znf_RING_CS"/>
</dbReference>
<dbReference type="PANTHER" id="PTHR11685">
    <property type="entry name" value="RBR FAMILY RING FINGER AND IBR DOMAIN-CONTAINING"/>
    <property type="match status" value="1"/>
</dbReference>
<comment type="catalytic activity">
    <reaction evidence="1">
        <text>[E2 ubiquitin-conjugating enzyme]-S-ubiquitinyl-L-cysteine + [acceptor protein]-L-lysine = [E2 ubiquitin-conjugating enzyme]-L-cysteine + [acceptor protein]-N(6)-ubiquitinyl-L-lysine.</text>
        <dbReference type="EC" id="2.3.2.31"/>
    </reaction>
</comment>
<evidence type="ECO:0000256" key="5">
    <source>
        <dbReference type="ARBA" id="ARBA00012251"/>
    </source>
</evidence>
<evidence type="ECO:0000256" key="11">
    <source>
        <dbReference type="ARBA" id="ARBA00022833"/>
    </source>
</evidence>
<dbReference type="Pfam" id="PF05773">
    <property type="entry name" value="RWD"/>
    <property type="match status" value="1"/>
</dbReference>
<dbReference type="EC" id="2.3.2.31" evidence="5"/>
<dbReference type="Gene3D" id="3.10.110.10">
    <property type="entry name" value="Ubiquitin Conjugating Enzyme"/>
    <property type="match status" value="1"/>
</dbReference>
<evidence type="ECO:0000259" key="15">
    <source>
        <dbReference type="PROSITE" id="PS50908"/>
    </source>
</evidence>
<dbReference type="AlphaFoldDB" id="A0AA41V505"/>
<gene>
    <name evidence="17" type="ORF">MKW94_027336</name>
</gene>
<dbReference type="InterPro" id="IPR031127">
    <property type="entry name" value="E3_UB_ligase_RBR"/>
</dbReference>
<dbReference type="CDD" id="cd20336">
    <property type="entry name" value="Rcat_RBR"/>
    <property type="match status" value="1"/>
</dbReference>
<dbReference type="SMART" id="SM00647">
    <property type="entry name" value="IBR"/>
    <property type="match status" value="2"/>
</dbReference>
<dbReference type="Gene3D" id="3.30.40.10">
    <property type="entry name" value="Zinc/RING finger domain, C3HC4 (zinc finger)"/>
    <property type="match status" value="1"/>
</dbReference>
<keyword evidence="10" id="KW-0833">Ubl conjugation pathway</keyword>
<proteinExistence type="inferred from homology"/>
<comment type="cofactor">
    <cofactor evidence="2">
        <name>Zn(2+)</name>
        <dbReference type="ChEBI" id="CHEBI:29105"/>
    </cofactor>
</comment>
<sequence>MNKDKRRSHQRKAQPGIRIEEKKWVVKPDFSTEPIAEFIIQPALESARKHPIDPKSTGFDPNQQPHVIEKTCESEVAALSVFNKEKQEEEEEVRECEKSLDEVDAIRRRLEEIKLVAQEPKLSEAQLRVNDRLQEEEILALEAIYGEDVIVLNREDGLRSFQIYIDIEVEGDVEFGGIGSEAMATTDNSNGFFKVQYLPPIVFTCLLPKAYPSHSAPFFTISTQWLDAMRISSLCEMLDMIWTDQSGQEIVYPWVDWIQNSSLSHLEFDYRIPVASFEKADSAGDRRAISESVNMHSILNYNDDRCNEKFCQNLHECCICLSESAGTRFVRLPCKHFFCRNCMETYSTMLAKEGGAIQCPQIKCKELVPPGLVKSLLGDEKFEQWESLLFTKTLDSMSDLVYCPRCDMACLEDKDHLAQCPKCFFTFCGLCRDRFHAGDPCMTLEEKLQFLQSGKITQPGQDRQPVLTKEQRRKLDKINQCLNLDEVNRTSKRCPKCKMAISRIVGCNHMCCSNCKTHFCYKCGNAYETGKPLCCPFFDQETIRQQRQEREAEELRWQRRREAQRQQDPEVLLRQERRRLNELRILDPANHAHSCPMCRQTNAKVGNNNHIFCWSCQKHYCYLCRVLVKRSSQHYGPKGCKQHSTG</sequence>
<dbReference type="InterPro" id="IPR002867">
    <property type="entry name" value="IBR_dom"/>
</dbReference>
<name>A0AA41V505_PAPNU</name>
<dbReference type="Pfam" id="PF01485">
    <property type="entry name" value="IBR"/>
    <property type="match status" value="1"/>
</dbReference>
<dbReference type="EMBL" id="JAJJMA010039810">
    <property type="protein sequence ID" value="MCL7024933.1"/>
    <property type="molecule type" value="Genomic_DNA"/>
</dbReference>
<dbReference type="PROSITE" id="PS50089">
    <property type="entry name" value="ZF_RING_2"/>
    <property type="match status" value="1"/>
</dbReference>
<feature type="coiled-coil region" evidence="13">
    <location>
        <begin position="79"/>
        <end position="106"/>
    </location>
</feature>
<evidence type="ECO:0000313" key="18">
    <source>
        <dbReference type="Proteomes" id="UP001177140"/>
    </source>
</evidence>
<feature type="domain" description="RING-type" evidence="16">
    <location>
        <begin position="313"/>
        <end position="539"/>
    </location>
</feature>
<dbReference type="SMART" id="SM00591">
    <property type="entry name" value="RWD"/>
    <property type="match status" value="1"/>
</dbReference>
<evidence type="ECO:0000256" key="3">
    <source>
        <dbReference type="ARBA" id="ARBA00003976"/>
    </source>
</evidence>
<accession>A0AA41V505</accession>
<evidence type="ECO:0000313" key="17">
    <source>
        <dbReference type="EMBL" id="MCL7024933.1"/>
    </source>
</evidence>
<dbReference type="FunFam" id="3.30.40.10:FF:000358">
    <property type="entry name" value="RBR-type E3 ubiquitin transferase"/>
    <property type="match status" value="1"/>
</dbReference>
<keyword evidence="11" id="KW-0862">Zinc</keyword>
<comment type="similarity">
    <text evidence="4">Belongs to the RBR family. Ariadne subfamily.</text>
</comment>
<organism evidence="17 18">
    <name type="scientific">Papaver nudicaule</name>
    <name type="common">Iceland poppy</name>
    <dbReference type="NCBI Taxonomy" id="74823"/>
    <lineage>
        <taxon>Eukaryota</taxon>
        <taxon>Viridiplantae</taxon>
        <taxon>Streptophyta</taxon>
        <taxon>Embryophyta</taxon>
        <taxon>Tracheophyta</taxon>
        <taxon>Spermatophyta</taxon>
        <taxon>Magnoliopsida</taxon>
        <taxon>Ranunculales</taxon>
        <taxon>Papaveraceae</taxon>
        <taxon>Papaveroideae</taxon>
        <taxon>Papaver</taxon>
    </lineage>
</organism>
<evidence type="ECO:0000256" key="9">
    <source>
        <dbReference type="ARBA" id="ARBA00022771"/>
    </source>
</evidence>
<comment type="caution">
    <text evidence="17">The sequence shown here is derived from an EMBL/GenBank/DDBJ whole genome shotgun (WGS) entry which is preliminary data.</text>
</comment>
<keyword evidence="18" id="KW-1185">Reference proteome</keyword>
<reference evidence="17" key="1">
    <citation type="submission" date="2022-03" db="EMBL/GenBank/DDBJ databases">
        <title>A functionally conserved STORR gene fusion in Papaver species that diverged 16.8 million years ago.</title>
        <authorList>
            <person name="Catania T."/>
        </authorList>
    </citation>
    <scope>NUCLEOTIDE SEQUENCE</scope>
    <source>
        <strain evidence="17">S-191538</strain>
    </source>
</reference>
<dbReference type="SUPFAM" id="SSF57850">
    <property type="entry name" value="RING/U-box"/>
    <property type="match status" value="4"/>
</dbReference>
<comment type="function">
    <text evidence="3">Might act as an E3 ubiquitin-protein ligase, or as part of E3 complex, which accepts ubiquitin from specific E2 ubiquitin-conjugating enzymes and then transfers it to substrates.</text>
</comment>
<evidence type="ECO:0000256" key="10">
    <source>
        <dbReference type="ARBA" id="ARBA00022786"/>
    </source>
</evidence>
<evidence type="ECO:0000259" key="16">
    <source>
        <dbReference type="PROSITE" id="PS51873"/>
    </source>
</evidence>
<dbReference type="PROSITE" id="PS51873">
    <property type="entry name" value="TRIAD"/>
    <property type="match status" value="1"/>
</dbReference>
<dbReference type="InterPro" id="IPR013083">
    <property type="entry name" value="Znf_RING/FYVE/PHD"/>
</dbReference>
<evidence type="ECO:0000256" key="12">
    <source>
        <dbReference type="PROSITE-ProRule" id="PRU00175"/>
    </source>
</evidence>
<dbReference type="GO" id="GO:0061630">
    <property type="term" value="F:ubiquitin protein ligase activity"/>
    <property type="evidence" value="ECO:0007669"/>
    <property type="project" value="UniProtKB-EC"/>
</dbReference>
<dbReference type="PROSITE" id="PS00518">
    <property type="entry name" value="ZF_RING_1"/>
    <property type="match status" value="1"/>
</dbReference>
<evidence type="ECO:0000256" key="7">
    <source>
        <dbReference type="ARBA" id="ARBA00022723"/>
    </source>
</evidence>
<keyword evidence="13" id="KW-0175">Coiled coil</keyword>
<evidence type="ECO:0000256" key="6">
    <source>
        <dbReference type="ARBA" id="ARBA00022679"/>
    </source>
</evidence>
<keyword evidence="9 12" id="KW-0863">Zinc-finger</keyword>
<dbReference type="InterPro" id="IPR001841">
    <property type="entry name" value="Znf_RING"/>
</dbReference>
<dbReference type="Proteomes" id="UP001177140">
    <property type="component" value="Unassembled WGS sequence"/>
</dbReference>